<evidence type="ECO:0000256" key="1">
    <source>
        <dbReference type="ARBA" id="ARBA00000900"/>
    </source>
</evidence>
<dbReference type="GO" id="GO:0008630">
    <property type="term" value="P:intrinsic apoptotic signaling pathway in response to DNA damage"/>
    <property type="evidence" value="ECO:0007669"/>
    <property type="project" value="UniProtKB-ARBA"/>
</dbReference>
<evidence type="ECO:0000256" key="10">
    <source>
        <dbReference type="ARBA" id="ARBA00071236"/>
    </source>
</evidence>
<organism evidence="19 20">
    <name type="scientific">Oryzias javanicus</name>
    <name type="common">Javanese ricefish</name>
    <name type="synonym">Aplocheilus javanicus</name>
    <dbReference type="NCBI Taxonomy" id="123683"/>
    <lineage>
        <taxon>Eukaryota</taxon>
        <taxon>Metazoa</taxon>
        <taxon>Chordata</taxon>
        <taxon>Craniata</taxon>
        <taxon>Vertebrata</taxon>
        <taxon>Euteleostomi</taxon>
        <taxon>Actinopterygii</taxon>
        <taxon>Neopterygii</taxon>
        <taxon>Teleostei</taxon>
        <taxon>Neoteleostei</taxon>
        <taxon>Acanthomorphata</taxon>
        <taxon>Ovalentaria</taxon>
        <taxon>Atherinomorphae</taxon>
        <taxon>Beloniformes</taxon>
        <taxon>Adrianichthyidae</taxon>
        <taxon>Oryziinae</taxon>
        <taxon>Oryzias</taxon>
    </lineage>
</organism>
<dbReference type="InterPro" id="IPR013083">
    <property type="entry name" value="Znf_RING/FYVE/PHD"/>
</dbReference>
<protein>
    <recommendedName>
        <fullName evidence="10">E3 ubiquitin-protein ligase Topors</fullName>
        <ecNumber evidence="2">2.3.2.27</ecNumber>
    </recommendedName>
    <alternativeName>
        <fullName evidence="11">RING-type E3 ubiquitin transferase Topors</fullName>
    </alternativeName>
    <alternativeName>
        <fullName evidence="13">SUMO1-protein E3 ligase Topors</fullName>
    </alternativeName>
    <alternativeName>
        <fullName evidence="12">Topoisomerase I-binding RING finger protein</fullName>
    </alternativeName>
    <alternativeName>
        <fullName evidence="14">Topoisomerase I-binding arginine/serine-rich protein</fullName>
    </alternativeName>
    <alternativeName>
        <fullName evidence="15">Tumor suppressor p53-binding protein 3</fullName>
    </alternativeName>
</protein>
<dbReference type="GO" id="GO:0032391">
    <property type="term" value="C:photoreceptor connecting cilium"/>
    <property type="evidence" value="ECO:0007669"/>
    <property type="project" value="UniProtKB-ARBA"/>
</dbReference>
<feature type="compositionally biased region" description="Basic and acidic residues" evidence="17">
    <location>
        <begin position="591"/>
        <end position="601"/>
    </location>
</feature>
<gene>
    <name evidence="19" type="ORF">OJAV_G00006030</name>
</gene>
<evidence type="ECO:0000259" key="18">
    <source>
        <dbReference type="PROSITE" id="PS50089"/>
    </source>
</evidence>
<dbReference type="InterPro" id="IPR058745">
    <property type="entry name" value="PWI_Topors"/>
</dbReference>
<evidence type="ECO:0000313" key="19">
    <source>
        <dbReference type="EMBL" id="RVE76208.1"/>
    </source>
</evidence>
<dbReference type="GO" id="GO:0061630">
    <property type="term" value="F:ubiquitin protein ligase activity"/>
    <property type="evidence" value="ECO:0007669"/>
    <property type="project" value="UniProtKB-EC"/>
</dbReference>
<dbReference type="PROSITE" id="PS00518">
    <property type="entry name" value="ZF_RING_1"/>
    <property type="match status" value="1"/>
</dbReference>
<feature type="region of interest" description="Disordered" evidence="17">
    <location>
        <begin position="243"/>
        <end position="262"/>
    </location>
</feature>
<keyword evidence="20" id="KW-1185">Reference proteome</keyword>
<evidence type="ECO:0000256" key="3">
    <source>
        <dbReference type="ARBA" id="ARBA00022679"/>
    </source>
</evidence>
<evidence type="ECO:0000256" key="7">
    <source>
        <dbReference type="ARBA" id="ARBA00022833"/>
    </source>
</evidence>
<dbReference type="OrthoDB" id="365379at2759"/>
<dbReference type="InterPro" id="IPR001841">
    <property type="entry name" value="Znf_RING"/>
</dbReference>
<evidence type="ECO:0000256" key="2">
    <source>
        <dbReference type="ARBA" id="ARBA00012483"/>
    </source>
</evidence>
<comment type="catalytic activity">
    <reaction evidence="1">
        <text>S-ubiquitinyl-[E2 ubiquitin-conjugating enzyme]-L-cysteine + [acceptor protein]-L-lysine = [E2 ubiquitin-conjugating enzyme]-L-cysteine + N(6)-ubiquitinyl-[acceptor protein]-L-lysine.</text>
        <dbReference type="EC" id="2.3.2.27"/>
    </reaction>
</comment>
<evidence type="ECO:0000256" key="17">
    <source>
        <dbReference type="SAM" id="MobiDB-lite"/>
    </source>
</evidence>
<evidence type="ECO:0000256" key="8">
    <source>
        <dbReference type="ARBA" id="ARBA00023015"/>
    </source>
</evidence>
<dbReference type="GO" id="GO:0008270">
    <property type="term" value="F:zinc ion binding"/>
    <property type="evidence" value="ECO:0007669"/>
    <property type="project" value="UniProtKB-KW"/>
</dbReference>
<proteinExistence type="predicted"/>
<dbReference type="Proteomes" id="UP000283210">
    <property type="component" value="Chromosome 1"/>
</dbReference>
<keyword evidence="3" id="KW-0808">Transferase</keyword>
<dbReference type="GO" id="GO:0005739">
    <property type="term" value="C:mitochondrion"/>
    <property type="evidence" value="ECO:0007669"/>
    <property type="project" value="GOC"/>
</dbReference>
<keyword evidence="6" id="KW-0833">Ubl conjugation pathway</keyword>
<reference evidence="19 20" key="1">
    <citation type="submission" date="2018-11" db="EMBL/GenBank/DDBJ databases">
        <authorList>
            <person name="Lopez-Roques C."/>
            <person name="Donnadieu C."/>
            <person name="Bouchez O."/>
            <person name="Klopp C."/>
            <person name="Cabau C."/>
            <person name="Zahm M."/>
        </authorList>
    </citation>
    <scope>NUCLEOTIDE SEQUENCE [LARGE SCALE GENOMIC DNA]</scope>
    <source>
        <strain evidence="19">RS831</strain>
        <tissue evidence="19">Whole body</tissue>
    </source>
</reference>
<evidence type="ECO:0000256" key="14">
    <source>
        <dbReference type="ARBA" id="ARBA00079184"/>
    </source>
</evidence>
<evidence type="ECO:0000256" key="13">
    <source>
        <dbReference type="ARBA" id="ARBA00079040"/>
    </source>
</evidence>
<evidence type="ECO:0000256" key="12">
    <source>
        <dbReference type="ARBA" id="ARBA00076940"/>
    </source>
</evidence>
<evidence type="ECO:0000256" key="16">
    <source>
        <dbReference type="PROSITE-ProRule" id="PRU00175"/>
    </source>
</evidence>
<feature type="compositionally biased region" description="Polar residues" evidence="17">
    <location>
        <begin position="546"/>
        <end position="566"/>
    </location>
</feature>
<dbReference type="InterPro" id="IPR058746">
    <property type="entry name" value="Znf_RING-type_Topors"/>
</dbReference>
<dbReference type="GO" id="GO:0006120">
    <property type="term" value="P:mitochondrial electron transport, NADH to ubiquinone"/>
    <property type="evidence" value="ECO:0007669"/>
    <property type="project" value="InterPro"/>
</dbReference>
<dbReference type="PANTHER" id="PTHR46077">
    <property type="entry name" value="E3 UBIQUITIN-PROTEIN LIGASE TOPORS"/>
    <property type="match status" value="1"/>
</dbReference>
<feature type="region of interest" description="Disordered" evidence="17">
    <location>
        <begin position="452"/>
        <end position="504"/>
    </location>
</feature>
<dbReference type="SMART" id="SM00184">
    <property type="entry name" value="RING"/>
    <property type="match status" value="1"/>
</dbReference>
<dbReference type="AlphaFoldDB" id="A0A437DME5"/>
<feature type="domain" description="RING-type" evidence="18">
    <location>
        <begin position="156"/>
        <end position="195"/>
    </location>
</feature>
<keyword evidence="8" id="KW-0805">Transcription regulation</keyword>
<evidence type="ECO:0000256" key="15">
    <source>
        <dbReference type="ARBA" id="ARBA00082108"/>
    </source>
</evidence>
<keyword evidence="7" id="KW-0862">Zinc</keyword>
<dbReference type="CDD" id="cd16574">
    <property type="entry name" value="RING-HC_Topors"/>
    <property type="match status" value="1"/>
</dbReference>
<keyword evidence="9" id="KW-0804">Transcription</keyword>
<name>A0A437DME5_ORYJA</name>
<feature type="region of interest" description="Disordered" evidence="17">
    <location>
        <begin position="591"/>
        <end position="619"/>
    </location>
</feature>
<evidence type="ECO:0000256" key="5">
    <source>
        <dbReference type="ARBA" id="ARBA00022771"/>
    </source>
</evidence>
<keyword evidence="5 16" id="KW-0863">Zinc-finger</keyword>
<evidence type="ECO:0000256" key="11">
    <source>
        <dbReference type="ARBA" id="ARBA00076856"/>
    </source>
</evidence>
<dbReference type="Pfam" id="PF26084">
    <property type="entry name" value="PWI_Topors"/>
    <property type="match status" value="1"/>
</dbReference>
<evidence type="ECO:0000256" key="4">
    <source>
        <dbReference type="ARBA" id="ARBA00022723"/>
    </source>
</evidence>
<dbReference type="PROSITE" id="PS50089">
    <property type="entry name" value="ZF_RING_2"/>
    <property type="match status" value="1"/>
</dbReference>
<dbReference type="EC" id="2.3.2.27" evidence="2"/>
<dbReference type="GO" id="GO:0006513">
    <property type="term" value="P:protein monoubiquitination"/>
    <property type="evidence" value="ECO:0007669"/>
    <property type="project" value="TreeGrafter"/>
</dbReference>
<evidence type="ECO:0000256" key="6">
    <source>
        <dbReference type="ARBA" id="ARBA00022786"/>
    </source>
</evidence>
<dbReference type="InterPro" id="IPR017907">
    <property type="entry name" value="Znf_RING_CS"/>
</dbReference>
<reference evidence="19 20" key="2">
    <citation type="submission" date="2019-01" db="EMBL/GenBank/DDBJ databases">
        <title>A chromosome length genome reference of the Java medaka (oryzias javanicus).</title>
        <authorList>
            <person name="Herpin A."/>
            <person name="Takehana Y."/>
            <person name="Naruse K."/>
            <person name="Ansai S."/>
            <person name="Kawaguchi M."/>
        </authorList>
    </citation>
    <scope>NUCLEOTIDE SEQUENCE [LARGE SCALE GENOMIC DNA]</scope>
    <source>
        <strain evidence="19">RS831</strain>
        <tissue evidence="19">Whole body</tissue>
    </source>
</reference>
<accession>A0A437DME5</accession>
<evidence type="ECO:0000313" key="20">
    <source>
        <dbReference type="Proteomes" id="UP000283210"/>
    </source>
</evidence>
<sequence length="619" mass="71236">MTGYTPDEKLRFEQIVKLRRQWLKDQELSPREPVVSPKPPGAVAKFWANFLEPKTLWRLYTYKVYQGGVFTLTRLLIPAWVVHYYVKYHVAQKPYGIVELKPRLFPGDTVLETGETVSTKSKIMSAVKVALQHAQKSGRRKNSEAMSVEVSPDSKCPICLDIFHNISYLDRCLHKFCFRCILEWSKNKAECPLCKQPFTSIYHSIKSEQDFQKYELKQQVENPSFGYFEGVRFRYRTTLTGVHRQMRGRTSPPPDNGVMFEASANPPLQRQDRYIRRMMARLAARRRAESEGRTVNNVREQEMINFRRELYRQGVKVRSVRDGGRSRDTSAEFYRRNPACLHRLVPWLKRELTVLYGAHGSLVNIVQHIIMSRITRYDMEDGAIQEELRPFLQARTEHFLHEFISFAKSPFNMEAYDQHAVYDCPAPSSNEDSNSNSSVIAISEEEENLIDVEQPGGPASSLSQSVWDDETPGPSYSTTAEPGRISHLSVHDSDSESSSEGDVQEFRPVQPQDMLSQQKKGLPNWFSCPLILMSLPTRDRLHTKADQLSQQPEAHSISLQEPQQGDQETRQEEVSIQIFLQQLLPFVEKKYAPREAQREEEIQNETPRGTGCTEAVQPG</sequence>
<dbReference type="Pfam" id="PF09782">
    <property type="entry name" value="NDUF_B6"/>
    <property type="match status" value="1"/>
</dbReference>
<dbReference type="Pfam" id="PF13923">
    <property type="entry name" value="zf-C3HC4_2"/>
    <property type="match status" value="1"/>
</dbReference>
<dbReference type="Gene3D" id="3.30.40.10">
    <property type="entry name" value="Zinc/RING finger domain, C3HC4 (zinc finger)"/>
    <property type="match status" value="1"/>
</dbReference>
<feature type="region of interest" description="Disordered" evidence="17">
    <location>
        <begin position="542"/>
        <end position="572"/>
    </location>
</feature>
<dbReference type="SUPFAM" id="SSF57850">
    <property type="entry name" value="RING/U-box"/>
    <property type="match status" value="1"/>
</dbReference>
<dbReference type="EMBL" id="CM012437">
    <property type="protein sequence ID" value="RVE76208.1"/>
    <property type="molecule type" value="Genomic_DNA"/>
</dbReference>
<keyword evidence="4" id="KW-0479">Metal-binding</keyword>
<dbReference type="InterPro" id="IPR019174">
    <property type="entry name" value="NADH_DH_b-subcmplx_su6"/>
</dbReference>
<dbReference type="FunFam" id="3.30.40.10:FF:000136">
    <property type="entry name" value="E3 ubiquitin-protein ligase Topors"/>
    <property type="match status" value="1"/>
</dbReference>
<dbReference type="GO" id="GO:0000209">
    <property type="term" value="P:protein polyubiquitination"/>
    <property type="evidence" value="ECO:0007669"/>
    <property type="project" value="TreeGrafter"/>
</dbReference>
<evidence type="ECO:0000256" key="9">
    <source>
        <dbReference type="ARBA" id="ARBA00023163"/>
    </source>
</evidence>
<dbReference type="PANTHER" id="PTHR46077:SF1">
    <property type="entry name" value="TOP1 BINDING ARGININE_SERINE RICH PROTEIN, E3 UBIQUITIN LIGASE"/>
    <property type="match status" value="1"/>
</dbReference>